<keyword evidence="1" id="KW-0732">Signal</keyword>
<dbReference type="RefSeq" id="WP_105053042.1">
    <property type="nucleotide sequence ID" value="NZ_BMYG01000001.1"/>
</dbReference>
<evidence type="ECO:0008006" key="4">
    <source>
        <dbReference type="Google" id="ProtNLM"/>
    </source>
</evidence>
<feature type="signal peptide" evidence="1">
    <location>
        <begin position="1"/>
        <end position="19"/>
    </location>
</feature>
<protein>
    <recommendedName>
        <fullName evidence="4">Lipoprotein</fullName>
    </recommendedName>
</protein>
<evidence type="ECO:0000256" key="1">
    <source>
        <dbReference type="SAM" id="SignalP"/>
    </source>
</evidence>
<dbReference type="EMBL" id="MSCH01000003">
    <property type="protein sequence ID" value="PQJ54523.1"/>
    <property type="molecule type" value="Genomic_DNA"/>
</dbReference>
<name>A0A2S7UX52_9GAMM</name>
<proteinExistence type="predicted"/>
<keyword evidence="3" id="KW-1185">Reference proteome</keyword>
<feature type="chain" id="PRO_5015728040" description="Lipoprotein" evidence="1">
    <location>
        <begin position="20"/>
        <end position="219"/>
    </location>
</feature>
<evidence type="ECO:0000313" key="3">
    <source>
        <dbReference type="Proteomes" id="UP000239007"/>
    </source>
</evidence>
<evidence type="ECO:0000313" key="2">
    <source>
        <dbReference type="EMBL" id="PQJ54523.1"/>
    </source>
</evidence>
<organism evidence="2 3">
    <name type="scientific">Psychrosphaera saromensis</name>
    <dbReference type="NCBI Taxonomy" id="716813"/>
    <lineage>
        <taxon>Bacteria</taxon>
        <taxon>Pseudomonadati</taxon>
        <taxon>Pseudomonadota</taxon>
        <taxon>Gammaproteobacteria</taxon>
        <taxon>Alteromonadales</taxon>
        <taxon>Pseudoalteromonadaceae</taxon>
        <taxon>Psychrosphaera</taxon>
    </lineage>
</organism>
<dbReference type="PROSITE" id="PS51257">
    <property type="entry name" value="PROKAR_LIPOPROTEIN"/>
    <property type="match status" value="1"/>
</dbReference>
<accession>A0A2S7UX52</accession>
<comment type="caution">
    <text evidence="2">The sequence shown here is derived from an EMBL/GenBank/DDBJ whole genome shotgun (WGS) entry which is preliminary data.</text>
</comment>
<dbReference type="AlphaFoldDB" id="A0A2S7UX52"/>
<reference evidence="2 3" key="1">
    <citation type="submission" date="2016-12" db="EMBL/GenBank/DDBJ databases">
        <title>Diversity of luminous bacteria.</title>
        <authorList>
            <person name="Yoshizawa S."/>
            <person name="Kogure K."/>
        </authorList>
    </citation>
    <scope>NUCLEOTIDE SEQUENCE [LARGE SCALE GENOMIC DNA]</scope>
    <source>
        <strain evidence="2 3">SA4-48</strain>
    </source>
</reference>
<dbReference type="Proteomes" id="UP000239007">
    <property type="component" value="Unassembled WGS sequence"/>
</dbReference>
<gene>
    <name evidence="2" type="ORF">BTO11_13280</name>
</gene>
<sequence>MRVLLFASLILITGCSTLSSTTNYELVKDESFARTYVYDWCEENQLSLGIFGPQCMGEYNPPVYSIVSNGANYIFYPMRISQNNISIGPILVPIIYTDYQNSKETMEYKVRSLDKNKHSAVKPHKVDFYINDLKKSNCTLQEQENDGLSDIFTCNFKIDTNNVEFFYSLLTLSDQTEIKIEYTKNKFWSYRPLVAPAGKAGNTGKYIDIESNGSELNQK</sequence>